<name>A0A857MTW3_9BACT</name>
<dbReference type="AlphaFoldDB" id="A0A857MTW3"/>
<dbReference type="EMBL" id="CP045921">
    <property type="protein sequence ID" value="QHN42847.1"/>
    <property type="molecule type" value="Genomic_DNA"/>
</dbReference>
<keyword evidence="2" id="KW-1185">Reference proteome</keyword>
<organism evidence="1 2">
    <name type="scientific">Candidatus Mycosynbacter amalyticus</name>
    <dbReference type="NCBI Taxonomy" id="2665156"/>
    <lineage>
        <taxon>Bacteria</taxon>
        <taxon>Candidatus Saccharimonadota</taxon>
        <taxon>Candidatus Saccharimonadota incertae sedis</taxon>
        <taxon>Candidatus Mycosynbacter</taxon>
    </lineage>
</organism>
<sequence length="146" mass="16257">MLPAPTQVLSRMGAFDPEWMNFRLEVKPLVNTSEPIYCNNESATVEHVIRRTVCNDALTRASAVLANPDTRFNVDIELIDTDKVPDFSLKLGLLTDMLFYSNLSQSLQVEKGGLGILAFESPANIRRGRPAIVTIGLNHYPEDQLP</sequence>
<proteinExistence type="predicted"/>
<dbReference type="KEGG" id="mama:GII36_03205"/>
<accession>A0A857MTW3</accession>
<evidence type="ECO:0000313" key="1">
    <source>
        <dbReference type="EMBL" id="QHN42847.1"/>
    </source>
</evidence>
<protein>
    <submittedName>
        <fullName evidence="1">Uncharacterized protein</fullName>
    </submittedName>
</protein>
<gene>
    <name evidence="1" type="ORF">GII36_03205</name>
</gene>
<dbReference type="Proteomes" id="UP001059824">
    <property type="component" value="Chromosome"/>
</dbReference>
<evidence type="ECO:0000313" key="2">
    <source>
        <dbReference type="Proteomes" id="UP001059824"/>
    </source>
</evidence>
<reference evidence="1" key="1">
    <citation type="journal article" date="2021" name="Nat. Microbiol.">
        <title>Cocultivation of an ultrasmall environmental parasitic bacterium with lytic ability against bacteria associated with wastewater foams.</title>
        <authorList>
            <person name="Batinovic S."/>
            <person name="Rose J.J.A."/>
            <person name="Ratcliffe J."/>
            <person name="Seviour R.J."/>
            <person name="Petrovski S."/>
        </authorList>
    </citation>
    <scope>NUCLEOTIDE SEQUENCE</scope>
    <source>
        <strain evidence="1">JR1</strain>
    </source>
</reference>